<feature type="region of interest" description="Disordered" evidence="10">
    <location>
        <begin position="689"/>
        <end position="719"/>
    </location>
</feature>
<dbReference type="FunFam" id="1.25.10.10:FF:000251">
    <property type="entry name" value="AP-3 complex subunit delta"/>
    <property type="match status" value="1"/>
</dbReference>
<organism evidence="12 13">
    <name type="scientific">Huiozyma naganishii (strain ATCC MYA-139 / BCRC 22969 / CBS 8797 / KCTC 17520 / NBRC 10181 / NCYC 3082 / Yp74L-3)</name>
    <name type="common">Yeast</name>
    <name type="synonym">Kazachstania naganishii</name>
    <dbReference type="NCBI Taxonomy" id="1071383"/>
    <lineage>
        <taxon>Eukaryota</taxon>
        <taxon>Fungi</taxon>
        <taxon>Dikarya</taxon>
        <taxon>Ascomycota</taxon>
        <taxon>Saccharomycotina</taxon>
        <taxon>Saccharomycetes</taxon>
        <taxon>Saccharomycetales</taxon>
        <taxon>Saccharomycetaceae</taxon>
        <taxon>Huiozyma</taxon>
    </lineage>
</organism>
<dbReference type="Proteomes" id="UP000006310">
    <property type="component" value="Chromosome 4"/>
</dbReference>
<dbReference type="InterPro" id="IPR017105">
    <property type="entry name" value="AP3_complex_dsu"/>
</dbReference>
<dbReference type="GO" id="GO:0010008">
    <property type="term" value="C:endosome membrane"/>
    <property type="evidence" value="ECO:0007669"/>
    <property type="project" value="TreeGrafter"/>
</dbReference>
<dbReference type="PANTHER" id="PTHR22781:SF12">
    <property type="entry name" value="AP-3 COMPLEX SUBUNIT DELTA-1"/>
    <property type="match status" value="1"/>
</dbReference>
<evidence type="ECO:0000313" key="12">
    <source>
        <dbReference type="EMBL" id="CCK70251.1"/>
    </source>
</evidence>
<comment type="function">
    <text evidence="9">Part of the AP-3 complex, an adaptor-related complex which is not clathrin-associated. The complex is associated with the Golgi region as well as more peripheral structures. It facilitates the budding of vesicles from the Golgi membrane.</text>
</comment>
<protein>
    <recommendedName>
        <fullName evidence="3 9">AP-3 complex subunit delta</fullName>
    </recommendedName>
</protein>
<name>J7S7C8_HUIN7</name>
<gene>
    <name evidence="12" type="primary">KNAG0D05120</name>
    <name evidence="12" type="ordered locus">KNAG_0D05120</name>
</gene>
<dbReference type="InterPro" id="IPR011989">
    <property type="entry name" value="ARM-like"/>
</dbReference>
<evidence type="ECO:0000256" key="8">
    <source>
        <dbReference type="ARBA" id="ARBA00023329"/>
    </source>
</evidence>
<comment type="similarity">
    <text evidence="2 9">Belongs to the adaptor complexes large subunit family.</text>
</comment>
<keyword evidence="9" id="KW-0333">Golgi apparatus</keyword>
<dbReference type="STRING" id="1071383.J7S7C8"/>
<evidence type="ECO:0000256" key="4">
    <source>
        <dbReference type="ARBA" id="ARBA00022448"/>
    </source>
</evidence>
<dbReference type="GO" id="GO:0005794">
    <property type="term" value="C:Golgi apparatus"/>
    <property type="evidence" value="ECO:0007669"/>
    <property type="project" value="UniProtKB-SubCell"/>
</dbReference>
<evidence type="ECO:0000256" key="2">
    <source>
        <dbReference type="ARBA" id="ARBA00006613"/>
    </source>
</evidence>
<evidence type="ECO:0000256" key="5">
    <source>
        <dbReference type="ARBA" id="ARBA00022737"/>
    </source>
</evidence>
<keyword evidence="8" id="KW-0968">Cytoplasmic vesicle</keyword>
<accession>J7S7C8</accession>
<sequence length="926" mass="104451">MLGVVQPVEDVKQRLRPFGLFFERSLKDLIKGIRAHGDSPESLEKYLAEELSHCREEVNSLDMNLKSNAVLKLAYLEMYGFDMSWANFHILEVMSSTGMRNKRVGYLAASQSFNRDPDILILMTNLLQKDLKYSATGGNDTYKIGVALSGVSSFVTKDLAKDIVQDLLLMLNNSKPYIRKKTVVALFKVYLQYPESLRDTFDQFVLKLEDEDRSVVSATVSVICELSKQNPSIFIQLSPVLYEILVTIDNNWIIIRLLKLFTNLSKVEPKLKHKLLPKIVELMDSTSATSVLYESINCIVKGQMLSTDDFDVAMKCLKCLNEFCISQDPNLRYISCLLFYKIGKINPQFVEQFDELILHLLCDVDVSIRSKALELLNGITHDGNLKLIVSTLMKQFVNEEVVVIENYRNAATRDVPIVVPEDYKIKLVTTIIKLCSMNNFINIPDFKWYNTVLIDLVVVSSDLKDKTRLGSMIGEQIKSVMLRVPDLRNVTMTTIITILTMEKMNLSTVLKECVWCLGEYSKLIENGDALIQLLIRNAPHFNAETKVVLIPAILKLFGSWCNGPANQDLPSIKIVLNDMIDFLDTLTTSSSFEIQERSIEVSEILKLSLDAVEMQEQDNSDEGGLPLLLCEVIPGFFNSYELLPILAGTQRRLQEEGQISSVDLITPFLTQTELSNILKDYDEIQEDGLSHTDRLSDHDGKYRSESDLDDSVANDAGNAAAGDEVHDDLHFLEEQRRQEQLSNPFYLTEESEGTKATTNDLLSLDSNDSSKREDLTLIKLASENLTANAGKTGERKKRGKAKRAVVLADEVVIEPNPRADSTTLHQKVAALNKSDRGINLVTQSQLSSFDFSKKGDDRELDDAENEAELEKLRKKFAAQSLDTSNVSEPVEDQEEVIVIKKKKKSKKKKKKNEEDVPDESNTVQNE</sequence>
<dbReference type="InterPro" id="IPR002553">
    <property type="entry name" value="Clathrin/coatomer_adapt-like_N"/>
</dbReference>
<keyword evidence="4 9" id="KW-0813">Transport</keyword>
<keyword evidence="5" id="KW-0677">Repeat</keyword>
<dbReference type="HOGENOM" id="CLU_001908_1_1_1"/>
<dbReference type="GO" id="GO:0030665">
    <property type="term" value="C:clathrin-coated vesicle membrane"/>
    <property type="evidence" value="ECO:0007669"/>
    <property type="project" value="UniProtKB-SubCell"/>
</dbReference>
<dbReference type="AlphaFoldDB" id="J7S7C8"/>
<dbReference type="GeneID" id="34525940"/>
<feature type="compositionally biased region" description="Basic and acidic residues" evidence="10">
    <location>
        <begin position="689"/>
        <end position="706"/>
    </location>
</feature>
<dbReference type="eggNOG" id="KOG1059">
    <property type="taxonomic scope" value="Eukaryota"/>
</dbReference>
<evidence type="ECO:0000256" key="9">
    <source>
        <dbReference type="PIRNR" id="PIRNR037092"/>
    </source>
</evidence>
<dbReference type="OMA" id="SGNNWMA"/>
<feature type="region of interest" description="Disordered" evidence="10">
    <location>
        <begin position="877"/>
        <end position="926"/>
    </location>
</feature>
<dbReference type="GO" id="GO:0006623">
    <property type="term" value="P:protein targeting to vacuole"/>
    <property type="evidence" value="ECO:0007669"/>
    <property type="project" value="EnsemblFungi"/>
</dbReference>
<dbReference type="RefSeq" id="XP_022464497.1">
    <property type="nucleotide sequence ID" value="XM_022607953.1"/>
</dbReference>
<evidence type="ECO:0000259" key="11">
    <source>
        <dbReference type="Pfam" id="PF01602"/>
    </source>
</evidence>
<evidence type="ECO:0000313" key="13">
    <source>
        <dbReference type="Proteomes" id="UP000006310"/>
    </source>
</evidence>
<reference evidence="13" key="2">
    <citation type="submission" date="2012-08" db="EMBL/GenBank/DDBJ databases">
        <title>Genome sequence of Kazachstania naganishii.</title>
        <authorList>
            <person name="Gordon J.L."/>
            <person name="Armisen D."/>
            <person name="Proux-Wera E."/>
            <person name="OhEigeartaigh S.S."/>
            <person name="Byrne K.P."/>
            <person name="Wolfe K.H."/>
        </authorList>
    </citation>
    <scope>NUCLEOTIDE SEQUENCE [LARGE SCALE GENOMIC DNA]</scope>
    <source>
        <strain evidence="13">ATCC MYA-139 / BCRC 22969 / CBS 8797 / CCRC 22969 / KCTC 17520 / NBRC 10181 / NCYC 3082</strain>
    </source>
</reference>
<dbReference type="EMBL" id="HE978317">
    <property type="protein sequence ID" value="CCK70251.1"/>
    <property type="molecule type" value="Genomic_DNA"/>
</dbReference>
<comment type="subunit">
    <text evidence="9">Adaptor protein complex 3 (AP-3) is a heterotetramer.</text>
</comment>
<dbReference type="PANTHER" id="PTHR22781">
    <property type="entry name" value="DELTA ADAPTIN-RELATED"/>
    <property type="match status" value="1"/>
</dbReference>
<dbReference type="KEGG" id="kng:KNAG_0D05120"/>
<dbReference type="GO" id="GO:0006896">
    <property type="term" value="P:Golgi to vacuole transport"/>
    <property type="evidence" value="ECO:0007669"/>
    <property type="project" value="EnsemblFungi"/>
</dbReference>
<feature type="compositionally biased region" description="Basic residues" evidence="10">
    <location>
        <begin position="899"/>
        <end position="910"/>
    </location>
</feature>
<evidence type="ECO:0000256" key="1">
    <source>
        <dbReference type="ARBA" id="ARBA00004145"/>
    </source>
</evidence>
<evidence type="ECO:0000256" key="6">
    <source>
        <dbReference type="ARBA" id="ARBA00022927"/>
    </source>
</evidence>
<evidence type="ECO:0000256" key="3">
    <source>
        <dbReference type="ARBA" id="ARBA00015717"/>
    </source>
</evidence>
<dbReference type="OrthoDB" id="10264595at2759"/>
<evidence type="ECO:0000256" key="10">
    <source>
        <dbReference type="SAM" id="MobiDB-lite"/>
    </source>
</evidence>
<proteinExistence type="inferred from homology"/>
<keyword evidence="13" id="KW-1185">Reference proteome</keyword>
<dbReference type="InterPro" id="IPR016024">
    <property type="entry name" value="ARM-type_fold"/>
</dbReference>
<keyword evidence="6 9" id="KW-0653">Protein transport</keyword>
<evidence type="ECO:0000256" key="7">
    <source>
        <dbReference type="ARBA" id="ARBA00023136"/>
    </source>
</evidence>
<comment type="subcellular location">
    <subcellularLocation>
        <location evidence="1">Cytoplasmic vesicle</location>
        <location evidence="1">Clathrin-coated vesicle membrane</location>
        <topology evidence="1">Peripheral membrane protein</topology>
        <orientation evidence="1">Cytoplasmic side</orientation>
    </subcellularLocation>
    <subcellularLocation>
        <location evidence="9">Golgi apparatus</location>
    </subcellularLocation>
</comment>
<dbReference type="Gene3D" id="1.25.10.10">
    <property type="entry name" value="Leucine-rich Repeat Variant"/>
    <property type="match status" value="1"/>
</dbReference>
<feature type="domain" description="Clathrin/coatomer adaptor adaptin-like N-terminal" evidence="11">
    <location>
        <begin position="45"/>
        <end position="607"/>
    </location>
</feature>
<dbReference type="Pfam" id="PF01602">
    <property type="entry name" value="Adaptin_N"/>
    <property type="match status" value="1"/>
</dbReference>
<feature type="region of interest" description="Disordered" evidence="10">
    <location>
        <begin position="742"/>
        <end position="767"/>
    </location>
</feature>
<reference evidence="12 13" key="1">
    <citation type="journal article" date="2011" name="Proc. Natl. Acad. Sci. U.S.A.">
        <title>Evolutionary erosion of yeast sex chromosomes by mating-type switching accidents.</title>
        <authorList>
            <person name="Gordon J.L."/>
            <person name="Armisen D."/>
            <person name="Proux-Wera E."/>
            <person name="Oheigeartaigh S.S."/>
            <person name="Byrne K.P."/>
            <person name="Wolfe K.H."/>
        </authorList>
    </citation>
    <scope>NUCLEOTIDE SEQUENCE [LARGE SCALE GENOMIC DNA]</scope>
    <source>
        <strain evidence="13">ATCC MYA-139 / BCRC 22969 / CBS 8797 / CCRC 22969 / KCTC 17520 / NBRC 10181 / NCYC 3082</strain>
    </source>
</reference>
<dbReference type="SUPFAM" id="SSF48371">
    <property type="entry name" value="ARM repeat"/>
    <property type="match status" value="1"/>
</dbReference>
<dbReference type="GO" id="GO:0030123">
    <property type="term" value="C:AP-3 adaptor complex"/>
    <property type="evidence" value="ECO:0007669"/>
    <property type="project" value="EnsemblFungi"/>
</dbReference>
<keyword evidence="7" id="KW-0472">Membrane</keyword>
<dbReference type="PIRSF" id="PIRSF037092">
    <property type="entry name" value="AP3_complex_delta"/>
    <property type="match status" value="1"/>
</dbReference>